<dbReference type="AlphaFoldDB" id="A0A9W6HB39"/>
<evidence type="ECO:0000256" key="1">
    <source>
        <dbReference type="SAM" id="Phobius"/>
    </source>
</evidence>
<keyword evidence="1" id="KW-0812">Transmembrane</keyword>
<dbReference type="RefSeq" id="WP_271177529.1">
    <property type="nucleotide sequence ID" value="NZ_BAAAJO010000002.1"/>
</dbReference>
<evidence type="ECO:0000313" key="2">
    <source>
        <dbReference type="EMBL" id="GLJ76871.1"/>
    </source>
</evidence>
<keyword evidence="1" id="KW-1133">Transmembrane helix</keyword>
<sequence length="158" mass="16726">MTDISTSTASAGTRGLTRHRFIRWTGFLSILAGVVMLVAGGVVWGVVSSQLADQHITVASDSEWFPGANVTDPFTALAEANIINEHALHSSEGKTYAQLDKEDPLRATVMNASFLRASLFTSVVSFGVSFFAMGVGLMFGLFGGSLVALTQRARPGTV</sequence>
<protein>
    <recommendedName>
        <fullName evidence="4">Aromatic ring-opening dioxygenase LigA</fullName>
    </recommendedName>
</protein>
<accession>A0A9W6HB39</accession>
<feature type="transmembrane region" description="Helical" evidence="1">
    <location>
        <begin position="21"/>
        <end position="47"/>
    </location>
</feature>
<comment type="caution">
    <text evidence="2">The sequence shown here is derived from an EMBL/GenBank/DDBJ whole genome shotgun (WGS) entry which is preliminary data.</text>
</comment>
<evidence type="ECO:0000313" key="3">
    <source>
        <dbReference type="Proteomes" id="UP001142372"/>
    </source>
</evidence>
<keyword evidence="1" id="KW-0472">Membrane</keyword>
<name>A0A9W6HB39_9MICO</name>
<organism evidence="2 3">
    <name type="scientific">Leifsonia poae</name>
    <dbReference type="NCBI Taxonomy" id="110933"/>
    <lineage>
        <taxon>Bacteria</taxon>
        <taxon>Bacillati</taxon>
        <taxon>Actinomycetota</taxon>
        <taxon>Actinomycetes</taxon>
        <taxon>Micrococcales</taxon>
        <taxon>Microbacteriaceae</taxon>
        <taxon>Leifsonia</taxon>
    </lineage>
</organism>
<evidence type="ECO:0008006" key="4">
    <source>
        <dbReference type="Google" id="ProtNLM"/>
    </source>
</evidence>
<gene>
    <name evidence="2" type="ORF">GCM10017584_24450</name>
</gene>
<keyword evidence="3" id="KW-1185">Reference proteome</keyword>
<reference evidence="2" key="1">
    <citation type="journal article" date="2014" name="Int. J. Syst. Evol. Microbiol.">
        <title>Complete genome sequence of Corynebacterium casei LMG S-19264T (=DSM 44701T), isolated from a smear-ripened cheese.</title>
        <authorList>
            <consortium name="US DOE Joint Genome Institute (JGI-PGF)"/>
            <person name="Walter F."/>
            <person name="Albersmeier A."/>
            <person name="Kalinowski J."/>
            <person name="Ruckert C."/>
        </authorList>
    </citation>
    <scope>NUCLEOTIDE SEQUENCE</scope>
    <source>
        <strain evidence="2">VKM Ac-1401</strain>
    </source>
</reference>
<reference evidence="2" key="2">
    <citation type="submission" date="2023-01" db="EMBL/GenBank/DDBJ databases">
        <authorList>
            <person name="Sun Q."/>
            <person name="Evtushenko L."/>
        </authorList>
    </citation>
    <scope>NUCLEOTIDE SEQUENCE</scope>
    <source>
        <strain evidence="2">VKM Ac-1401</strain>
    </source>
</reference>
<feature type="transmembrane region" description="Helical" evidence="1">
    <location>
        <begin position="123"/>
        <end position="149"/>
    </location>
</feature>
<proteinExistence type="predicted"/>
<dbReference type="EMBL" id="BSEN01000012">
    <property type="protein sequence ID" value="GLJ76871.1"/>
    <property type="molecule type" value="Genomic_DNA"/>
</dbReference>
<dbReference type="Proteomes" id="UP001142372">
    <property type="component" value="Unassembled WGS sequence"/>
</dbReference>